<reference evidence="2 3" key="1">
    <citation type="submission" date="2016-02" db="EMBL/GenBank/DDBJ databases">
        <title>Genome analysis of coral dinoflagellate symbionts highlights evolutionary adaptations to a symbiotic lifestyle.</title>
        <authorList>
            <person name="Aranda M."/>
            <person name="Li Y."/>
            <person name="Liew Y.J."/>
            <person name="Baumgarten S."/>
            <person name="Simakov O."/>
            <person name="Wilson M."/>
            <person name="Piel J."/>
            <person name="Ashoor H."/>
            <person name="Bougouffa S."/>
            <person name="Bajic V.B."/>
            <person name="Ryu T."/>
            <person name="Ravasi T."/>
            <person name="Bayer T."/>
            <person name="Micklem G."/>
            <person name="Kim H."/>
            <person name="Bhak J."/>
            <person name="Lajeunesse T.C."/>
            <person name="Voolstra C.R."/>
        </authorList>
    </citation>
    <scope>NUCLEOTIDE SEQUENCE [LARGE SCALE GENOMIC DNA]</scope>
    <source>
        <strain evidence="2 3">CCMP2467</strain>
    </source>
</reference>
<evidence type="ECO:0000313" key="3">
    <source>
        <dbReference type="Proteomes" id="UP000186817"/>
    </source>
</evidence>
<name>A0A1Q9DSX4_SYMMI</name>
<dbReference type="Proteomes" id="UP000186817">
    <property type="component" value="Unassembled WGS sequence"/>
</dbReference>
<accession>A0A1Q9DSX4</accession>
<protein>
    <submittedName>
        <fullName evidence="2">Uncharacterized protein</fullName>
    </submittedName>
</protein>
<evidence type="ECO:0000256" key="1">
    <source>
        <dbReference type="SAM" id="MobiDB-lite"/>
    </source>
</evidence>
<comment type="caution">
    <text evidence="2">The sequence shown here is derived from an EMBL/GenBank/DDBJ whole genome shotgun (WGS) entry which is preliminary data.</text>
</comment>
<keyword evidence="3" id="KW-1185">Reference proteome</keyword>
<gene>
    <name evidence="2" type="ORF">AK812_SmicGene19290</name>
</gene>
<sequence length="398" mass="45953">MTNRNRRPLSQDAYDAPRQHLKVTECEEDTYPYSLAGCQPDTCRHDFDVSVECADGYEGDPAATVCEGHGQVFTIDSWHHHHNHDYHIYDHLHDDNIDHNNHDHHNNYQHDNHYHHHFDNHNHDHYIYNHHHHNHHHYHQHLYHYIHNHINHYHDDLDDYNNHKHHHVYNHDYHNIHDDDGHDSEAGVFRTAGYLVSEHNLIQEEFKEDSTYKLKGCEKKVFCFAPTVLGYHVDENSLVMQAFDVTAKCADGFHGTAKVTPCSKEGEYSITGCTENLCTAPSTVGYAVKEVELREHSFKVKMTSTTTKKQKSKKNMLSDDLDSESDDDDDDGAHRNGNGAPLLVLQPMVALIEMDMEMAHATFDGLTKCWDSHEDESGYGSACGLQKAGTNEYLFVFL</sequence>
<feature type="compositionally biased region" description="Acidic residues" evidence="1">
    <location>
        <begin position="319"/>
        <end position="331"/>
    </location>
</feature>
<proteinExistence type="predicted"/>
<dbReference type="OrthoDB" id="443600at2759"/>
<dbReference type="EMBL" id="LSRX01000403">
    <property type="protein sequence ID" value="OLP98270.1"/>
    <property type="molecule type" value="Genomic_DNA"/>
</dbReference>
<dbReference type="AlphaFoldDB" id="A0A1Q9DSX4"/>
<evidence type="ECO:0000313" key="2">
    <source>
        <dbReference type="EMBL" id="OLP98270.1"/>
    </source>
</evidence>
<organism evidence="2 3">
    <name type="scientific">Symbiodinium microadriaticum</name>
    <name type="common">Dinoflagellate</name>
    <name type="synonym">Zooxanthella microadriatica</name>
    <dbReference type="NCBI Taxonomy" id="2951"/>
    <lineage>
        <taxon>Eukaryota</taxon>
        <taxon>Sar</taxon>
        <taxon>Alveolata</taxon>
        <taxon>Dinophyceae</taxon>
        <taxon>Suessiales</taxon>
        <taxon>Symbiodiniaceae</taxon>
        <taxon>Symbiodinium</taxon>
    </lineage>
</organism>
<feature type="region of interest" description="Disordered" evidence="1">
    <location>
        <begin position="309"/>
        <end position="339"/>
    </location>
</feature>